<comment type="similarity">
    <text evidence="1">Belongs to the peptidase U62 family.</text>
</comment>
<dbReference type="Pfam" id="PF19289">
    <property type="entry name" value="PmbA_TldD_3rd"/>
    <property type="match status" value="1"/>
</dbReference>
<dbReference type="InterPro" id="IPR036059">
    <property type="entry name" value="TldD/PmbA_sf"/>
</dbReference>
<dbReference type="AlphaFoldDB" id="A0A7C6ED36"/>
<dbReference type="PANTHER" id="PTHR30624:SF0">
    <property type="entry name" value="METALLOPROTEASE SLR0863"/>
    <property type="match status" value="1"/>
</dbReference>
<reference evidence="3" key="1">
    <citation type="journal article" date="2020" name="mSystems">
        <title>Genome- and Community-Level Interaction Insights into Carbon Utilization and Element Cycling Functions of Hydrothermarchaeota in Hydrothermal Sediment.</title>
        <authorList>
            <person name="Zhou Z."/>
            <person name="Liu Y."/>
            <person name="Xu W."/>
            <person name="Pan J."/>
            <person name="Luo Z.H."/>
            <person name="Li M."/>
        </authorList>
    </citation>
    <scope>NUCLEOTIDE SEQUENCE [LARGE SCALE GENOMIC DNA]</scope>
    <source>
        <strain evidence="3">SpSt-876</strain>
    </source>
</reference>
<evidence type="ECO:0000313" key="3">
    <source>
        <dbReference type="EMBL" id="HHS52200.1"/>
    </source>
</evidence>
<sequence>MFKMNYPRFLVFGLLVLFCFAQASSLIPIMEKELNRSYAGLKNAGKEPLYFLQYEIVDEEEIRIQAFNGAILANDYSRNRYLTVDCRVGNYNLDNTHQLRGATGFSGFEFYAPSFDQIPLEDDEFAVREVLWQKTDEEFKKAQERIMKVKAERATKVAETDTSPDFSKAEPIQDLGEPAKLVCDTVAWSKRLKHLSAFFKPYPWIYSSNVSLTAKAVTKYLVNTDGTRIIEPRNSYSIHISAQTKAEDGMRLALYRPFYSRTVLGLPKDDEIKAAIDTLINDLAALRKAPLVDPYSGPAILKNIAAGVFFHEIFGHRVEGHRQKLEREGQTFKDKVGTKILPEFISIYDDPTLKSYQDKDLNGHYQYDNEGVKAQRVTVVENGILKNFLTTRSPIEKFPKSNGHGRRQYGYKVVARQGNLIIESKNQVPYDSLRKLLIAECKKQNKPYGLIFEDIAGGFTMTGRGGLQAFNVTPLLVKRLYIDGREEVVRGVNIVGTPLIAFSKIIATGDDSDVFNGTCGAESGAIPVSAIAPSILTSELEVEKKVKEQEKLPILPSPIGGGK</sequence>
<dbReference type="GO" id="GO:0005829">
    <property type="term" value="C:cytosol"/>
    <property type="evidence" value="ECO:0007669"/>
    <property type="project" value="TreeGrafter"/>
</dbReference>
<evidence type="ECO:0000256" key="1">
    <source>
        <dbReference type="ARBA" id="ARBA00005836"/>
    </source>
</evidence>
<proteinExistence type="inferred from homology"/>
<protein>
    <submittedName>
        <fullName evidence="3">TldD/PmbA family protein</fullName>
    </submittedName>
</protein>
<dbReference type="InterPro" id="IPR045569">
    <property type="entry name" value="Metalloprtase-TldD/E_C"/>
</dbReference>
<organism evidence="3">
    <name type="scientific">candidate division WOR-3 bacterium</name>
    <dbReference type="NCBI Taxonomy" id="2052148"/>
    <lineage>
        <taxon>Bacteria</taxon>
        <taxon>Bacteria division WOR-3</taxon>
    </lineage>
</organism>
<dbReference type="PANTHER" id="PTHR30624">
    <property type="entry name" value="UNCHARACTERIZED PROTEIN TLDD AND PMBA"/>
    <property type="match status" value="1"/>
</dbReference>
<dbReference type="GO" id="GO:0008237">
    <property type="term" value="F:metallopeptidase activity"/>
    <property type="evidence" value="ECO:0007669"/>
    <property type="project" value="InterPro"/>
</dbReference>
<feature type="domain" description="Metalloprotease TldD/E C-terminal" evidence="2">
    <location>
        <begin position="298"/>
        <end position="543"/>
    </location>
</feature>
<name>A0A7C6ED36_UNCW3</name>
<accession>A0A7C6ED36</accession>
<dbReference type="EMBL" id="DTLI01000131">
    <property type="protein sequence ID" value="HHS52200.1"/>
    <property type="molecule type" value="Genomic_DNA"/>
</dbReference>
<gene>
    <name evidence="3" type="ORF">ENW73_04960</name>
</gene>
<comment type="caution">
    <text evidence="3">The sequence shown here is derived from an EMBL/GenBank/DDBJ whole genome shotgun (WGS) entry which is preliminary data.</text>
</comment>
<dbReference type="GO" id="GO:0006508">
    <property type="term" value="P:proteolysis"/>
    <property type="evidence" value="ECO:0007669"/>
    <property type="project" value="InterPro"/>
</dbReference>
<dbReference type="SUPFAM" id="SSF111283">
    <property type="entry name" value="Putative modulator of DNA gyrase, PmbA/TldD"/>
    <property type="match status" value="1"/>
</dbReference>
<dbReference type="InterPro" id="IPR051463">
    <property type="entry name" value="Peptidase_U62_metallo"/>
</dbReference>
<evidence type="ECO:0000259" key="2">
    <source>
        <dbReference type="Pfam" id="PF19289"/>
    </source>
</evidence>